<dbReference type="Proteomes" id="UP000053480">
    <property type="component" value="Unassembled WGS sequence"/>
</dbReference>
<evidence type="ECO:0000313" key="2">
    <source>
        <dbReference type="Proteomes" id="UP000053480"/>
    </source>
</evidence>
<evidence type="ECO:0000313" key="1">
    <source>
        <dbReference type="EMBL" id="MEW9491583.1"/>
    </source>
</evidence>
<gene>
    <name evidence="1" type="ORF">TQ35_0005195</name>
</gene>
<name>A0ACC6TPE2_9CREN</name>
<organism evidence="1 2">
    <name type="scientific">Candidatus Aramenus sulfurataquae</name>
    <dbReference type="NCBI Taxonomy" id="1326980"/>
    <lineage>
        <taxon>Archaea</taxon>
        <taxon>Thermoproteota</taxon>
        <taxon>Thermoprotei</taxon>
        <taxon>Sulfolobales</taxon>
        <taxon>Sulfolobaceae</taxon>
        <taxon>Candidatus Aramenus</taxon>
    </lineage>
</organism>
<proteinExistence type="predicted"/>
<protein>
    <submittedName>
        <fullName evidence="1">DUF61 family protein</fullName>
    </submittedName>
</protein>
<reference evidence="1" key="1">
    <citation type="submission" date="2024-07" db="EMBL/GenBank/DDBJ databases">
        <title>Metagenome and Metagenome-Assembled Genomes of Archaea from a hot spring from the geothermal field of Los Azufres, Mexico.</title>
        <authorList>
            <person name="Marin-Paredes R."/>
            <person name="Martinez-Romero E."/>
            <person name="Servin-Garciduenas L.E."/>
        </authorList>
    </citation>
    <scope>NUCLEOTIDE SEQUENCE</scope>
    <source>
        <strain evidence="1">AZ1-454</strain>
    </source>
</reference>
<accession>A0ACC6TPE2</accession>
<dbReference type="EMBL" id="JZWS03000005">
    <property type="protein sequence ID" value="MEW9491583.1"/>
    <property type="molecule type" value="Genomic_DNA"/>
</dbReference>
<comment type="caution">
    <text evidence="1">The sequence shown here is derived from an EMBL/GenBank/DDBJ whole genome shotgun (WGS) entry which is preliminary data.</text>
</comment>
<sequence length="137" mass="15469">MMLDKIIDLGFKDIFSSMPAEFVTLDEAVKGKNVIRLGNGFLHKFDEREVDRASKSIPIYLWALVKLPFVILKLETPGDYVVNGDEWSKRAVSLLLGKDNSDYLTSGDVERLLMGYKSLIFITISYSILSSINTDNE</sequence>